<dbReference type="GeneID" id="58263514"/>
<comment type="similarity">
    <text evidence="3 5">Belongs to the Fe(2+)-trafficking protein family.</text>
</comment>
<dbReference type="Proteomes" id="UP000680020">
    <property type="component" value="Unassembled WGS sequence"/>
</dbReference>
<comment type="caution">
    <text evidence="6">The sequence shown here is derived from an EMBL/GenBank/DDBJ whole genome shotgun (WGS) entry which is preliminary data.</text>
</comment>
<dbReference type="GO" id="GO:0034599">
    <property type="term" value="P:cellular response to oxidative stress"/>
    <property type="evidence" value="ECO:0007669"/>
    <property type="project" value="TreeGrafter"/>
</dbReference>
<reference evidence="6" key="1">
    <citation type="submission" date="2021-03" db="EMBL/GenBank/DDBJ databases">
        <title>Identification and antibiotic profiling of Wohlfahrtiimonas chitiniclastica, an underestimated human pathogen.</title>
        <authorList>
            <person name="Kopf A."/>
            <person name="Bunk B."/>
            <person name="Coldewey S."/>
            <person name="Gunzer F."/>
            <person name="Riedel T."/>
            <person name="Schroettner P."/>
        </authorList>
    </citation>
    <scope>NUCLEOTIDE SEQUENCE</scope>
    <source>
        <strain evidence="6">DSM 100917</strain>
    </source>
</reference>
<dbReference type="FunFam" id="1.10.3880.10:FF:000001">
    <property type="entry name" value="Probable Fe(2+)-trafficking protein"/>
    <property type="match status" value="1"/>
</dbReference>
<dbReference type="PANTHER" id="PTHR36965">
    <property type="entry name" value="FE(2+)-TRAFFICKING PROTEIN-RELATED"/>
    <property type="match status" value="1"/>
</dbReference>
<evidence type="ECO:0000256" key="1">
    <source>
        <dbReference type="ARBA" id="ARBA00023004"/>
    </source>
</evidence>
<evidence type="ECO:0000313" key="6">
    <source>
        <dbReference type="EMBL" id="MBS7825054.1"/>
    </source>
</evidence>
<dbReference type="PANTHER" id="PTHR36965:SF1">
    <property type="entry name" value="FE(2+)-TRAFFICKING PROTEIN-RELATED"/>
    <property type="match status" value="1"/>
</dbReference>
<dbReference type="NCBIfam" id="NF003817">
    <property type="entry name" value="PRK05408.1"/>
    <property type="match status" value="1"/>
</dbReference>
<evidence type="ECO:0000256" key="2">
    <source>
        <dbReference type="ARBA" id="ARBA00053793"/>
    </source>
</evidence>
<keyword evidence="1 5" id="KW-0408">Iron</keyword>
<comment type="function">
    <text evidence="2">Could be a mediator in iron transactions between iron acquisition and iron-requiring processes, such as synthesis and/or repair of Fe-S clusters in biosynthetic enzymes. Necessary to maintain high levels of aconitase under oxidative stress.</text>
</comment>
<accession>A0A162UAE5</accession>
<dbReference type="GO" id="GO:0005506">
    <property type="term" value="F:iron ion binding"/>
    <property type="evidence" value="ECO:0007669"/>
    <property type="project" value="UniProtKB-UniRule"/>
</dbReference>
<organism evidence="6 7">
    <name type="scientific">Wohlfahrtiimonas chitiniclastica</name>
    <dbReference type="NCBI Taxonomy" id="400946"/>
    <lineage>
        <taxon>Bacteria</taxon>
        <taxon>Pseudomonadati</taxon>
        <taxon>Pseudomonadota</taxon>
        <taxon>Gammaproteobacteria</taxon>
        <taxon>Cardiobacteriales</taxon>
        <taxon>Ignatzschineriaceae</taxon>
        <taxon>Wohlfahrtiimonas</taxon>
    </lineage>
</organism>
<dbReference type="HAMAP" id="MF_00686">
    <property type="entry name" value="Fe_traffic_YggX"/>
    <property type="match status" value="1"/>
</dbReference>
<evidence type="ECO:0000256" key="3">
    <source>
        <dbReference type="ARBA" id="ARBA00061679"/>
    </source>
</evidence>
<dbReference type="InterPro" id="IPR036766">
    <property type="entry name" value="Fe_traffick_prot_YggX_sf"/>
</dbReference>
<dbReference type="InterPro" id="IPR007457">
    <property type="entry name" value="Fe_traffick_prot_YggX"/>
</dbReference>
<name>A0A162UAE5_9GAMM</name>
<gene>
    <name evidence="6" type="ORF">J7561_07530</name>
</gene>
<dbReference type="PIRSF" id="PIRSF029827">
    <property type="entry name" value="Fe_traffic_YggX"/>
    <property type="match status" value="1"/>
</dbReference>
<dbReference type="EMBL" id="JAGIBU010000006">
    <property type="protein sequence ID" value="MBS7825054.1"/>
    <property type="molecule type" value="Genomic_DNA"/>
</dbReference>
<dbReference type="RefSeq" id="WP_018121811.1">
    <property type="nucleotide sequence ID" value="NZ_CP115969.1"/>
</dbReference>
<protein>
    <recommendedName>
        <fullName evidence="4 5">Probable Fe(2+)-trafficking protein</fullName>
    </recommendedName>
</protein>
<dbReference type="AlphaFoldDB" id="A0A162UAE5"/>
<evidence type="ECO:0000256" key="5">
    <source>
        <dbReference type="HAMAP-Rule" id="MF_00686"/>
    </source>
</evidence>
<dbReference type="SUPFAM" id="SSF111148">
    <property type="entry name" value="YggX-like"/>
    <property type="match status" value="1"/>
</dbReference>
<evidence type="ECO:0000256" key="4">
    <source>
        <dbReference type="ARBA" id="ARBA00070403"/>
    </source>
</evidence>
<dbReference type="Pfam" id="PF04362">
    <property type="entry name" value="Iron_traffic"/>
    <property type="match status" value="1"/>
</dbReference>
<evidence type="ECO:0000313" key="7">
    <source>
        <dbReference type="Proteomes" id="UP000680020"/>
    </source>
</evidence>
<proteinExistence type="inferred from homology"/>
<dbReference type="GO" id="GO:0005829">
    <property type="term" value="C:cytosol"/>
    <property type="evidence" value="ECO:0007669"/>
    <property type="project" value="TreeGrafter"/>
</dbReference>
<sequence>MSRTVFCQKLKKEAEGLARPMYPGEIGQKIFENVSNEAWQQWLKQQTILINEYRVNPLDPNARKFIEEQMVKFFFEDSDIQLPDQFVPEK</sequence>
<dbReference type="Gene3D" id="1.10.3880.10">
    <property type="entry name" value="Fe(II) trafficking protein YggX"/>
    <property type="match status" value="1"/>
</dbReference>